<dbReference type="Gene3D" id="1.10.30.50">
    <property type="match status" value="1"/>
</dbReference>
<feature type="region of interest" description="Disordered" evidence="1">
    <location>
        <begin position="94"/>
        <end position="115"/>
    </location>
</feature>
<organism evidence="3 4">
    <name type="scientific">Bordetella bronchialis</name>
    <dbReference type="NCBI Taxonomy" id="463025"/>
    <lineage>
        <taxon>Bacteria</taxon>
        <taxon>Pseudomonadati</taxon>
        <taxon>Pseudomonadota</taxon>
        <taxon>Betaproteobacteria</taxon>
        <taxon>Burkholderiales</taxon>
        <taxon>Alcaligenaceae</taxon>
        <taxon>Bordetella</taxon>
    </lineage>
</organism>
<dbReference type="AlphaFoldDB" id="A0A193FUV5"/>
<accession>A0A193FUV5</accession>
<feature type="domain" description="HNH" evidence="2">
    <location>
        <begin position="46"/>
        <end position="87"/>
    </location>
</feature>
<proteinExistence type="predicted"/>
<evidence type="ECO:0000313" key="4">
    <source>
        <dbReference type="Proteomes" id="UP000092213"/>
    </source>
</evidence>
<protein>
    <recommendedName>
        <fullName evidence="2">HNH domain-containing protein</fullName>
    </recommendedName>
</protein>
<sequence length="115" mass="12723">MLRTLKPRLATVSRAGQLAPTPSEQRMAGRQLQARRLRLWQANPYCACCGQLVSLDGRSAVGFEVDHVVRLDQGGPDTDQNCQVLCAWRDERGRKQGCHAAKTAEERRPGGPANR</sequence>
<dbReference type="GO" id="GO:0003676">
    <property type="term" value="F:nucleic acid binding"/>
    <property type="evidence" value="ECO:0007669"/>
    <property type="project" value="InterPro"/>
</dbReference>
<dbReference type="GO" id="GO:0008270">
    <property type="term" value="F:zinc ion binding"/>
    <property type="evidence" value="ECO:0007669"/>
    <property type="project" value="InterPro"/>
</dbReference>
<dbReference type="EMBL" id="CP016171">
    <property type="protein sequence ID" value="ANN71537.1"/>
    <property type="molecule type" value="Genomic_DNA"/>
</dbReference>
<dbReference type="CDD" id="cd00085">
    <property type="entry name" value="HNHc"/>
    <property type="match status" value="1"/>
</dbReference>
<dbReference type="GO" id="GO:0004519">
    <property type="term" value="F:endonuclease activity"/>
    <property type="evidence" value="ECO:0007669"/>
    <property type="project" value="InterPro"/>
</dbReference>
<reference evidence="3 4" key="1">
    <citation type="submission" date="2016-06" db="EMBL/GenBank/DDBJ databases">
        <title>Complete genome sequences of Bordetella bronchialis and Bordetella flabilis.</title>
        <authorList>
            <person name="LiPuma J.J."/>
            <person name="Spilker T."/>
        </authorList>
    </citation>
    <scope>NUCLEOTIDE SEQUENCE [LARGE SCALE GENOMIC DNA]</scope>
    <source>
        <strain evidence="3 4">AU17976</strain>
    </source>
</reference>
<evidence type="ECO:0000256" key="1">
    <source>
        <dbReference type="SAM" id="MobiDB-lite"/>
    </source>
</evidence>
<dbReference type="Proteomes" id="UP000092213">
    <property type="component" value="Chromosome"/>
</dbReference>
<dbReference type="Pfam" id="PF01844">
    <property type="entry name" value="HNH"/>
    <property type="match status" value="1"/>
</dbReference>
<name>A0A193FUV5_9BORD</name>
<dbReference type="STRING" id="463025.BAU08_09485"/>
<evidence type="ECO:0000313" key="3">
    <source>
        <dbReference type="EMBL" id="ANN71537.1"/>
    </source>
</evidence>
<dbReference type="InterPro" id="IPR002711">
    <property type="entry name" value="HNH"/>
</dbReference>
<evidence type="ECO:0000259" key="2">
    <source>
        <dbReference type="Pfam" id="PF01844"/>
    </source>
</evidence>
<gene>
    <name evidence="3" type="ORF">BAU08_09485</name>
</gene>
<dbReference type="InterPro" id="IPR003615">
    <property type="entry name" value="HNH_nuc"/>
</dbReference>